<keyword evidence="7 10" id="KW-0812">Transmembrane</keyword>
<evidence type="ECO:0000256" key="9">
    <source>
        <dbReference type="ARBA" id="ARBA00023136"/>
    </source>
</evidence>
<dbReference type="NCBIfam" id="TIGR01710">
    <property type="entry name" value="typeII_sec_gspG"/>
    <property type="match status" value="1"/>
</dbReference>
<evidence type="ECO:0000313" key="12">
    <source>
        <dbReference type="EMBL" id="SUZ62621.1"/>
    </source>
</evidence>
<dbReference type="AlphaFoldDB" id="A0A381P6P6"/>
<reference evidence="12" key="1">
    <citation type="submission" date="2018-05" db="EMBL/GenBank/DDBJ databases">
        <authorList>
            <person name="Lanie J.A."/>
            <person name="Ng W.-L."/>
            <person name="Kazmierczak K.M."/>
            <person name="Andrzejewski T.M."/>
            <person name="Davidsen T.M."/>
            <person name="Wayne K.J."/>
            <person name="Tettelin H."/>
            <person name="Glass J.I."/>
            <person name="Rusch D."/>
            <person name="Podicherti R."/>
            <person name="Tsui H.-C.T."/>
            <person name="Winkler M.E."/>
        </authorList>
    </citation>
    <scope>NUCLEOTIDE SEQUENCE</scope>
</reference>
<dbReference type="InterPro" id="IPR000983">
    <property type="entry name" value="Bac_GSPG_pilin"/>
</dbReference>
<accession>A0A381P6P6</accession>
<organism evidence="12">
    <name type="scientific">marine metagenome</name>
    <dbReference type="NCBI Taxonomy" id="408172"/>
    <lineage>
        <taxon>unclassified sequences</taxon>
        <taxon>metagenomes</taxon>
        <taxon>ecological metagenomes</taxon>
    </lineage>
</organism>
<dbReference type="Gene3D" id="3.30.700.10">
    <property type="entry name" value="Glycoprotein, Type 4 Pilin"/>
    <property type="match status" value="1"/>
</dbReference>
<evidence type="ECO:0000256" key="4">
    <source>
        <dbReference type="ARBA" id="ARBA00022475"/>
    </source>
</evidence>
<protein>
    <recommendedName>
        <fullName evidence="3">Type II secretion system core protein G</fullName>
    </recommendedName>
</protein>
<sequence length="141" mass="15701">MDSYQKGFTLIELMAVIVILGILTTIVAVNVAPFLNRANFEKARADIAQIEKALETYRFQHYSYPSTNQGIEALISAPEGLKNKNLYPSEGYLSNLPQDPWGNEYLYLFPGQNKKYDVYSLGADGTIGGEGEDADIGNWQK</sequence>
<feature type="domain" description="Type II secretion system protein GspG C-terminal" evidence="11">
    <location>
        <begin position="34"/>
        <end position="139"/>
    </location>
</feature>
<dbReference type="GO" id="GO:0015628">
    <property type="term" value="P:protein secretion by the type II secretion system"/>
    <property type="evidence" value="ECO:0007669"/>
    <property type="project" value="InterPro"/>
</dbReference>
<dbReference type="PANTHER" id="PTHR30093">
    <property type="entry name" value="GENERAL SECRETION PATHWAY PROTEIN G"/>
    <property type="match status" value="1"/>
</dbReference>
<proteinExistence type="inferred from homology"/>
<evidence type="ECO:0000256" key="1">
    <source>
        <dbReference type="ARBA" id="ARBA00004377"/>
    </source>
</evidence>
<keyword evidence="4" id="KW-1003">Cell membrane</keyword>
<dbReference type="Pfam" id="PF08334">
    <property type="entry name" value="T2SSG"/>
    <property type="match status" value="1"/>
</dbReference>
<dbReference type="InterPro" id="IPR012902">
    <property type="entry name" value="N_methyl_site"/>
</dbReference>
<keyword evidence="8 10" id="KW-1133">Transmembrane helix</keyword>
<evidence type="ECO:0000256" key="3">
    <source>
        <dbReference type="ARBA" id="ARBA00020042"/>
    </source>
</evidence>
<dbReference type="GO" id="GO:0005886">
    <property type="term" value="C:plasma membrane"/>
    <property type="evidence" value="ECO:0007669"/>
    <property type="project" value="UniProtKB-SubCell"/>
</dbReference>
<dbReference type="GO" id="GO:0015627">
    <property type="term" value="C:type II protein secretion system complex"/>
    <property type="evidence" value="ECO:0007669"/>
    <property type="project" value="InterPro"/>
</dbReference>
<dbReference type="PROSITE" id="PS00409">
    <property type="entry name" value="PROKAR_NTER_METHYL"/>
    <property type="match status" value="1"/>
</dbReference>
<dbReference type="InterPro" id="IPR013545">
    <property type="entry name" value="T2SS_protein-GspG_C"/>
</dbReference>
<evidence type="ECO:0000256" key="8">
    <source>
        <dbReference type="ARBA" id="ARBA00022989"/>
    </source>
</evidence>
<dbReference type="InterPro" id="IPR045584">
    <property type="entry name" value="Pilin-like"/>
</dbReference>
<keyword evidence="6" id="KW-0997">Cell inner membrane</keyword>
<gene>
    <name evidence="12" type="ORF">METZ01_LOCUS15475</name>
</gene>
<evidence type="ECO:0000256" key="5">
    <source>
        <dbReference type="ARBA" id="ARBA00022481"/>
    </source>
</evidence>
<dbReference type="InterPro" id="IPR010054">
    <property type="entry name" value="Type2_sec_GspG"/>
</dbReference>
<comment type="similarity">
    <text evidence="2">Belongs to the GSP G family.</text>
</comment>
<evidence type="ECO:0000256" key="2">
    <source>
        <dbReference type="ARBA" id="ARBA00009984"/>
    </source>
</evidence>
<keyword evidence="5" id="KW-0488">Methylation</keyword>
<dbReference type="PANTHER" id="PTHR30093:SF44">
    <property type="entry name" value="TYPE II SECRETION SYSTEM CORE PROTEIN G"/>
    <property type="match status" value="1"/>
</dbReference>
<dbReference type="SUPFAM" id="SSF54523">
    <property type="entry name" value="Pili subunits"/>
    <property type="match status" value="1"/>
</dbReference>
<keyword evidence="9 10" id="KW-0472">Membrane</keyword>
<feature type="transmembrane region" description="Helical" evidence="10">
    <location>
        <begin position="13"/>
        <end position="35"/>
    </location>
</feature>
<dbReference type="Pfam" id="PF07963">
    <property type="entry name" value="N_methyl"/>
    <property type="match status" value="1"/>
</dbReference>
<dbReference type="NCBIfam" id="TIGR02532">
    <property type="entry name" value="IV_pilin_GFxxxE"/>
    <property type="match status" value="1"/>
</dbReference>
<evidence type="ECO:0000259" key="11">
    <source>
        <dbReference type="Pfam" id="PF08334"/>
    </source>
</evidence>
<evidence type="ECO:0000256" key="10">
    <source>
        <dbReference type="SAM" id="Phobius"/>
    </source>
</evidence>
<evidence type="ECO:0000256" key="6">
    <source>
        <dbReference type="ARBA" id="ARBA00022519"/>
    </source>
</evidence>
<dbReference type="PRINTS" id="PR00813">
    <property type="entry name" value="BCTERIALGSPG"/>
</dbReference>
<comment type="subcellular location">
    <subcellularLocation>
        <location evidence="1">Cell inner membrane</location>
        <topology evidence="1">Single-pass membrane protein</topology>
    </subcellularLocation>
</comment>
<name>A0A381P6P6_9ZZZZ</name>
<dbReference type="EMBL" id="UINC01000882">
    <property type="protein sequence ID" value="SUZ62621.1"/>
    <property type="molecule type" value="Genomic_DNA"/>
</dbReference>
<evidence type="ECO:0000256" key="7">
    <source>
        <dbReference type="ARBA" id="ARBA00022692"/>
    </source>
</evidence>